<protein>
    <submittedName>
        <fullName evidence="1">Uncharacterized protein</fullName>
    </submittedName>
</protein>
<dbReference type="AlphaFoldDB" id="A0AAN9FR06"/>
<accession>A0AAN9FR06</accession>
<dbReference type="EMBL" id="JAYKXN010000006">
    <property type="protein sequence ID" value="KAK7277860.1"/>
    <property type="molecule type" value="Genomic_DNA"/>
</dbReference>
<sequence length="91" mass="11271">MKRPALNVVLEPWERRRRRRGKLENKDIDTWPLFSCLEIRMEDGGGWFMAPRERRKKELAFALNWDKEKMEIERDVVMVGKRKVEKKRWQW</sequence>
<organism evidence="1 2">
    <name type="scientific">Clitoria ternatea</name>
    <name type="common">Butterfly pea</name>
    <dbReference type="NCBI Taxonomy" id="43366"/>
    <lineage>
        <taxon>Eukaryota</taxon>
        <taxon>Viridiplantae</taxon>
        <taxon>Streptophyta</taxon>
        <taxon>Embryophyta</taxon>
        <taxon>Tracheophyta</taxon>
        <taxon>Spermatophyta</taxon>
        <taxon>Magnoliopsida</taxon>
        <taxon>eudicotyledons</taxon>
        <taxon>Gunneridae</taxon>
        <taxon>Pentapetalae</taxon>
        <taxon>rosids</taxon>
        <taxon>fabids</taxon>
        <taxon>Fabales</taxon>
        <taxon>Fabaceae</taxon>
        <taxon>Papilionoideae</taxon>
        <taxon>50 kb inversion clade</taxon>
        <taxon>NPAAA clade</taxon>
        <taxon>indigoferoid/millettioid clade</taxon>
        <taxon>Phaseoleae</taxon>
        <taxon>Clitoria</taxon>
    </lineage>
</organism>
<dbReference type="Proteomes" id="UP001359559">
    <property type="component" value="Unassembled WGS sequence"/>
</dbReference>
<evidence type="ECO:0000313" key="2">
    <source>
        <dbReference type="Proteomes" id="UP001359559"/>
    </source>
</evidence>
<name>A0AAN9FR06_CLITE</name>
<evidence type="ECO:0000313" key="1">
    <source>
        <dbReference type="EMBL" id="KAK7277860.1"/>
    </source>
</evidence>
<proteinExistence type="predicted"/>
<reference evidence="1 2" key="1">
    <citation type="submission" date="2024-01" db="EMBL/GenBank/DDBJ databases">
        <title>The genomes of 5 underutilized Papilionoideae crops provide insights into root nodulation and disease resistance.</title>
        <authorList>
            <person name="Yuan L."/>
        </authorList>
    </citation>
    <scope>NUCLEOTIDE SEQUENCE [LARGE SCALE GENOMIC DNA]</scope>
    <source>
        <strain evidence="1">LY-2023</strain>
        <tissue evidence="1">Leaf</tissue>
    </source>
</reference>
<gene>
    <name evidence="1" type="ORF">RJT34_22879</name>
</gene>
<keyword evidence="2" id="KW-1185">Reference proteome</keyword>
<comment type="caution">
    <text evidence="1">The sequence shown here is derived from an EMBL/GenBank/DDBJ whole genome shotgun (WGS) entry which is preliminary data.</text>
</comment>